<keyword evidence="1" id="KW-0175">Coiled coil</keyword>
<name>Q1PYC0_KUEST</name>
<evidence type="ECO:0000256" key="1">
    <source>
        <dbReference type="SAM" id="Coils"/>
    </source>
</evidence>
<dbReference type="EMBL" id="CT573072">
    <property type="protein sequence ID" value="CAJ72071.1"/>
    <property type="molecule type" value="Genomic_DNA"/>
</dbReference>
<feature type="coiled-coil region" evidence="1">
    <location>
        <begin position="33"/>
        <end position="89"/>
    </location>
</feature>
<gene>
    <name evidence="2" type="ORF">kustd1326</name>
</gene>
<evidence type="ECO:0000313" key="2">
    <source>
        <dbReference type="EMBL" id="CAJ72071.1"/>
    </source>
</evidence>
<dbReference type="RefSeq" id="WP_164994595.1">
    <property type="nucleotide sequence ID" value="NZ_CP049055.1"/>
</dbReference>
<sequence>MEKTITRWLRKVMPCNEPFKERNITMETKDAYKQKMKKQLQESKAQIDLLAAKAENAAADVKLRYAQELDKLRDKQRIASEKLKAVEEAGDDAWEKVKATTDKVVDDLQAGIAHVVSYFK</sequence>
<reference evidence="2" key="2">
    <citation type="submission" date="2006-01" db="EMBL/GenBank/DDBJ databases">
        <authorList>
            <person name="Genoscope"/>
        </authorList>
    </citation>
    <scope>NUCLEOTIDE SEQUENCE</scope>
</reference>
<organism evidence="2">
    <name type="scientific">Kuenenia stuttgartiensis</name>
    <dbReference type="NCBI Taxonomy" id="174633"/>
    <lineage>
        <taxon>Bacteria</taxon>
        <taxon>Pseudomonadati</taxon>
        <taxon>Planctomycetota</taxon>
        <taxon>Candidatus Brocadiia</taxon>
        <taxon>Candidatus Brocadiales</taxon>
        <taxon>Candidatus Brocadiaceae</taxon>
        <taxon>Candidatus Kuenenia</taxon>
    </lineage>
</organism>
<dbReference type="AlphaFoldDB" id="Q1PYC0"/>
<accession>Q1PYC0</accession>
<reference evidence="2" key="1">
    <citation type="journal article" date="2006" name="Nature">
        <title>Deciphering the evolution and metabolism of an anammox bacterium from a community genome.</title>
        <authorList>
            <person name="Strous M."/>
            <person name="Pelletier E."/>
            <person name="Mangenot S."/>
            <person name="Rattei T."/>
            <person name="Lehner A."/>
            <person name="Taylor M.W."/>
            <person name="Horn M."/>
            <person name="Daims H."/>
            <person name="Bartol-Mavel D."/>
            <person name="Wincker P."/>
            <person name="Barbe V."/>
            <person name="Fonknechten N."/>
            <person name="Vallenet D."/>
            <person name="Segurens B."/>
            <person name="Schenowitz-Truong C."/>
            <person name="Medigue C."/>
            <person name="Collingro A."/>
            <person name="Snel B."/>
            <person name="Dutilh B.E."/>
            <person name="OpDenCamp H.J.M."/>
            <person name="vanDerDrift C."/>
            <person name="Cirpus I."/>
            <person name="vanDePas-Schoonen K.T."/>
            <person name="Harhangi H.R."/>
            <person name="vanNiftrik L."/>
            <person name="Schmid M."/>
            <person name="Keltjens J."/>
            <person name="vanDeVossenberg J."/>
            <person name="Kartal B."/>
            <person name="Meier H."/>
            <person name="Frishman D."/>
            <person name="Huynen M.A."/>
            <person name="Mewes H."/>
            <person name="Weissenbach J."/>
            <person name="Jetten M.S.M."/>
            <person name="Wagner M."/>
            <person name="LePaslier D."/>
        </authorList>
    </citation>
    <scope>NUCLEOTIDE SEQUENCE</scope>
</reference>
<proteinExistence type="predicted"/>
<protein>
    <submittedName>
        <fullName evidence="2">Uncharacterized protein</fullName>
    </submittedName>
</protein>